<gene>
    <name evidence="1" type="ORF">DD666_08265</name>
</gene>
<evidence type="ECO:0000313" key="1">
    <source>
        <dbReference type="EMBL" id="HBP29395.1"/>
    </source>
</evidence>
<dbReference type="AlphaFoldDB" id="A0A356LFX3"/>
<dbReference type="EMBL" id="DOEK01000020">
    <property type="protein sequence ID" value="HBP29395.1"/>
    <property type="molecule type" value="Genomic_DNA"/>
</dbReference>
<reference evidence="1 2" key="1">
    <citation type="journal article" date="2018" name="Nat. Biotechnol.">
        <title>A standardized bacterial taxonomy based on genome phylogeny substantially revises the tree of life.</title>
        <authorList>
            <person name="Parks D.H."/>
            <person name="Chuvochina M."/>
            <person name="Waite D.W."/>
            <person name="Rinke C."/>
            <person name="Skarshewski A."/>
            <person name="Chaumeil P.A."/>
            <person name="Hugenholtz P."/>
        </authorList>
    </citation>
    <scope>NUCLEOTIDE SEQUENCE [LARGE SCALE GENOMIC DNA]</scope>
    <source>
        <strain evidence="1">UBA10707</strain>
    </source>
</reference>
<evidence type="ECO:0000313" key="2">
    <source>
        <dbReference type="Proteomes" id="UP000264036"/>
    </source>
</evidence>
<protein>
    <submittedName>
        <fullName evidence="1">Uncharacterized protein</fullName>
    </submittedName>
</protein>
<comment type="caution">
    <text evidence="1">The sequence shown here is derived from an EMBL/GenBank/DDBJ whole genome shotgun (WGS) entry which is preliminary data.</text>
</comment>
<organism evidence="1 2">
    <name type="scientific">Advenella kashmirensis</name>
    <dbReference type="NCBI Taxonomy" id="310575"/>
    <lineage>
        <taxon>Bacteria</taxon>
        <taxon>Pseudomonadati</taxon>
        <taxon>Pseudomonadota</taxon>
        <taxon>Betaproteobacteria</taxon>
        <taxon>Burkholderiales</taxon>
        <taxon>Alcaligenaceae</taxon>
    </lineage>
</organism>
<proteinExistence type="predicted"/>
<dbReference type="Proteomes" id="UP000264036">
    <property type="component" value="Unassembled WGS sequence"/>
</dbReference>
<accession>A0A356LFX3</accession>
<name>A0A356LFX3_9BURK</name>
<sequence length="74" mass="8439">MISFDAQPLQQEKVQYIDNHRVKVGLFAICIVTHCIPCKNPLTASRRYLYNLPARHMRSLRPNNDTGQIAVVSS</sequence>